<proteinExistence type="predicted"/>
<feature type="transmembrane region" description="Helical" evidence="1">
    <location>
        <begin position="117"/>
        <end position="136"/>
    </location>
</feature>
<dbReference type="Proteomes" id="UP000294257">
    <property type="component" value="Unassembled WGS sequence"/>
</dbReference>
<sequence length="156" mass="16197">MSDDDKALGLDTDIPATHEASVLKLAGAMRRLVLISTSVTWALALVLFGILYGGEGLLGSAVGGVIAIGSTLGTLWLMRMTAAQGPHLVMAAALGGFLGKAVVIFIAMTLLRDVEAIERYSLAFTMVAIVVVAAAADVRAFQRTKIPAVIPTSENS</sequence>
<protein>
    <recommendedName>
        <fullName evidence="4">ATP synthase protein I</fullName>
    </recommendedName>
</protein>
<reference evidence="2 3" key="1">
    <citation type="submission" date="2019-02" db="EMBL/GenBank/DDBJ databases">
        <title>Genomic Encyclopedia of Type Strains, Phase IV (KMG-IV): sequencing the most valuable type-strain genomes for metagenomic binning, comparative biology and taxonomic classification.</title>
        <authorList>
            <person name="Goeker M."/>
        </authorList>
    </citation>
    <scope>NUCLEOTIDE SEQUENCE [LARGE SCALE GENOMIC DNA]</scope>
    <source>
        <strain evidence="2 3">DSM 101727</strain>
    </source>
</reference>
<evidence type="ECO:0000313" key="2">
    <source>
        <dbReference type="EMBL" id="RZS32415.1"/>
    </source>
</evidence>
<name>A0A4Q7KDW4_9PSEU</name>
<keyword evidence="1" id="KW-0472">Membrane</keyword>
<keyword evidence="1" id="KW-0812">Transmembrane</keyword>
<feature type="transmembrane region" description="Helical" evidence="1">
    <location>
        <begin position="89"/>
        <end position="111"/>
    </location>
</feature>
<keyword evidence="3" id="KW-1185">Reference proteome</keyword>
<accession>A0A4Q7KDW4</accession>
<gene>
    <name evidence="2" type="ORF">EV193_11249</name>
</gene>
<evidence type="ECO:0000256" key="1">
    <source>
        <dbReference type="SAM" id="Phobius"/>
    </source>
</evidence>
<feature type="transmembrane region" description="Helical" evidence="1">
    <location>
        <begin position="32"/>
        <end position="52"/>
    </location>
</feature>
<evidence type="ECO:0008006" key="4">
    <source>
        <dbReference type="Google" id="ProtNLM"/>
    </source>
</evidence>
<dbReference type="OrthoDB" id="5190621at2"/>
<organism evidence="2 3">
    <name type="scientific">Herbihabitans rhizosphaerae</name>
    <dbReference type="NCBI Taxonomy" id="1872711"/>
    <lineage>
        <taxon>Bacteria</taxon>
        <taxon>Bacillati</taxon>
        <taxon>Actinomycetota</taxon>
        <taxon>Actinomycetes</taxon>
        <taxon>Pseudonocardiales</taxon>
        <taxon>Pseudonocardiaceae</taxon>
        <taxon>Herbihabitans</taxon>
    </lineage>
</organism>
<feature type="transmembrane region" description="Helical" evidence="1">
    <location>
        <begin position="58"/>
        <end position="77"/>
    </location>
</feature>
<dbReference type="AlphaFoldDB" id="A0A4Q7KDW4"/>
<dbReference type="RefSeq" id="WP_130347866.1">
    <property type="nucleotide sequence ID" value="NZ_SGWQ01000012.1"/>
</dbReference>
<keyword evidence="1" id="KW-1133">Transmembrane helix</keyword>
<evidence type="ECO:0000313" key="3">
    <source>
        <dbReference type="Proteomes" id="UP000294257"/>
    </source>
</evidence>
<dbReference type="EMBL" id="SGWQ01000012">
    <property type="protein sequence ID" value="RZS32415.1"/>
    <property type="molecule type" value="Genomic_DNA"/>
</dbReference>
<comment type="caution">
    <text evidence="2">The sequence shown here is derived from an EMBL/GenBank/DDBJ whole genome shotgun (WGS) entry which is preliminary data.</text>
</comment>